<organism evidence="2 3">
    <name type="scientific">Pseudovibrio japonicus</name>
    <dbReference type="NCBI Taxonomy" id="366534"/>
    <lineage>
        <taxon>Bacteria</taxon>
        <taxon>Pseudomonadati</taxon>
        <taxon>Pseudomonadota</taxon>
        <taxon>Alphaproteobacteria</taxon>
        <taxon>Hyphomicrobiales</taxon>
        <taxon>Stappiaceae</taxon>
        <taxon>Pseudovibrio</taxon>
    </lineage>
</organism>
<dbReference type="RefSeq" id="WP_189437314.1">
    <property type="nucleotide sequence ID" value="NZ_BMXE01000004.1"/>
</dbReference>
<gene>
    <name evidence="2" type="ORF">GCM10007094_27150</name>
</gene>
<evidence type="ECO:0008006" key="4">
    <source>
        <dbReference type="Google" id="ProtNLM"/>
    </source>
</evidence>
<accession>A0ABQ3EID1</accession>
<feature type="chain" id="PRO_5045904752" description="Lipoprotein" evidence="1">
    <location>
        <begin position="41"/>
        <end position="227"/>
    </location>
</feature>
<keyword evidence="1" id="KW-0732">Signal</keyword>
<evidence type="ECO:0000313" key="3">
    <source>
        <dbReference type="Proteomes" id="UP000637980"/>
    </source>
</evidence>
<proteinExistence type="predicted"/>
<dbReference type="EMBL" id="BMXE01000004">
    <property type="protein sequence ID" value="GHB36099.1"/>
    <property type="molecule type" value="Genomic_DNA"/>
</dbReference>
<evidence type="ECO:0000313" key="2">
    <source>
        <dbReference type="EMBL" id="GHB36099.1"/>
    </source>
</evidence>
<sequence>MSSLFTHRALPRVLNPRNVGTGLTAACMAALLAFASPSLAETPPATDQGASEPKLIGKSEAGHTYAMPEDFIAVTVAPPVETPNADPLESELSIWVGAVEIQGRETLWVELIDEHGEVIYDSEVQPNETHLLPDGRAIAVAIMTPDIHPQSMQSAQVLKDQTRAPMHERFVVTSKAAFSPAMDTQVTLLEVQPAPEETDNSFMLKAGENGETIWNATKGAVTWLERE</sequence>
<comment type="caution">
    <text evidence="2">The sequence shown here is derived from an EMBL/GenBank/DDBJ whole genome shotgun (WGS) entry which is preliminary data.</text>
</comment>
<dbReference type="Proteomes" id="UP000637980">
    <property type="component" value="Unassembled WGS sequence"/>
</dbReference>
<reference evidence="3" key="1">
    <citation type="journal article" date="2019" name="Int. J. Syst. Evol. Microbiol.">
        <title>The Global Catalogue of Microorganisms (GCM) 10K type strain sequencing project: providing services to taxonomists for standard genome sequencing and annotation.</title>
        <authorList>
            <consortium name="The Broad Institute Genomics Platform"/>
            <consortium name="The Broad Institute Genome Sequencing Center for Infectious Disease"/>
            <person name="Wu L."/>
            <person name="Ma J."/>
        </authorList>
    </citation>
    <scope>NUCLEOTIDE SEQUENCE [LARGE SCALE GENOMIC DNA]</scope>
    <source>
        <strain evidence="3">KCTC 12861</strain>
    </source>
</reference>
<keyword evidence="3" id="KW-1185">Reference proteome</keyword>
<evidence type="ECO:0000256" key="1">
    <source>
        <dbReference type="SAM" id="SignalP"/>
    </source>
</evidence>
<feature type="signal peptide" evidence="1">
    <location>
        <begin position="1"/>
        <end position="40"/>
    </location>
</feature>
<name>A0ABQ3EID1_9HYPH</name>
<protein>
    <recommendedName>
        <fullName evidence="4">Lipoprotein</fullName>
    </recommendedName>
</protein>